<proteinExistence type="predicted"/>
<sequence length="131" mass="14029">MKKIFLCSAFAFALITGVLASENAEAKAIVEPENAPVYITSYNAEKAGIGSKLVTATGSWIGGNGSYGVVIDWDDVDKFTGEALFSKWSGTAKNQSFTHLYGGTKLDANTKLKVTSGTYSDSDTAYVDMRY</sequence>
<dbReference type="Proteomes" id="UP001597343">
    <property type="component" value="Unassembled WGS sequence"/>
</dbReference>
<dbReference type="RefSeq" id="WP_386048842.1">
    <property type="nucleotide sequence ID" value="NZ_JBHUIO010000011.1"/>
</dbReference>
<organism evidence="2 3">
    <name type="scientific">Tumebacillus lipolyticus</name>
    <dbReference type="NCBI Taxonomy" id="1280370"/>
    <lineage>
        <taxon>Bacteria</taxon>
        <taxon>Bacillati</taxon>
        <taxon>Bacillota</taxon>
        <taxon>Bacilli</taxon>
        <taxon>Bacillales</taxon>
        <taxon>Alicyclobacillaceae</taxon>
        <taxon>Tumebacillus</taxon>
    </lineage>
</organism>
<protein>
    <recommendedName>
        <fullName evidence="4">DUF5626 domain-containing protein</fullName>
    </recommendedName>
</protein>
<keyword evidence="1" id="KW-0732">Signal</keyword>
<evidence type="ECO:0000256" key="1">
    <source>
        <dbReference type="SAM" id="SignalP"/>
    </source>
</evidence>
<reference evidence="3" key="1">
    <citation type="journal article" date="2019" name="Int. J. Syst. Evol. Microbiol.">
        <title>The Global Catalogue of Microorganisms (GCM) 10K type strain sequencing project: providing services to taxonomists for standard genome sequencing and annotation.</title>
        <authorList>
            <consortium name="The Broad Institute Genomics Platform"/>
            <consortium name="The Broad Institute Genome Sequencing Center for Infectious Disease"/>
            <person name="Wu L."/>
            <person name="Ma J."/>
        </authorList>
    </citation>
    <scope>NUCLEOTIDE SEQUENCE [LARGE SCALE GENOMIC DNA]</scope>
    <source>
        <strain evidence="3">CGMCC 1.13574</strain>
    </source>
</reference>
<feature type="signal peptide" evidence="1">
    <location>
        <begin position="1"/>
        <end position="20"/>
    </location>
</feature>
<feature type="chain" id="PRO_5045772744" description="DUF5626 domain-containing protein" evidence="1">
    <location>
        <begin position="21"/>
        <end position="131"/>
    </location>
</feature>
<gene>
    <name evidence="2" type="ORF">ACFSOY_17505</name>
</gene>
<comment type="caution">
    <text evidence="2">The sequence shown here is derived from an EMBL/GenBank/DDBJ whole genome shotgun (WGS) entry which is preliminary data.</text>
</comment>
<dbReference type="EMBL" id="JBHUIO010000011">
    <property type="protein sequence ID" value="MFD2171762.1"/>
    <property type="molecule type" value="Genomic_DNA"/>
</dbReference>
<keyword evidence="3" id="KW-1185">Reference proteome</keyword>
<name>A0ABW5A0I9_9BACL</name>
<accession>A0ABW5A0I9</accession>
<evidence type="ECO:0008006" key="4">
    <source>
        <dbReference type="Google" id="ProtNLM"/>
    </source>
</evidence>
<evidence type="ECO:0000313" key="3">
    <source>
        <dbReference type="Proteomes" id="UP001597343"/>
    </source>
</evidence>
<evidence type="ECO:0000313" key="2">
    <source>
        <dbReference type="EMBL" id="MFD2171762.1"/>
    </source>
</evidence>